<feature type="transmembrane region" description="Helical" evidence="10">
    <location>
        <begin position="230"/>
        <end position="251"/>
    </location>
</feature>
<dbReference type="EMBL" id="CALLCH030000021">
    <property type="protein sequence ID" value="CAI4220006.1"/>
    <property type="molecule type" value="Genomic_DNA"/>
</dbReference>
<feature type="transmembrane region" description="Helical" evidence="10">
    <location>
        <begin position="405"/>
        <end position="424"/>
    </location>
</feature>
<evidence type="ECO:0000256" key="1">
    <source>
        <dbReference type="ARBA" id="ARBA00004141"/>
    </source>
</evidence>
<feature type="transmembrane region" description="Helical" evidence="10">
    <location>
        <begin position="343"/>
        <end position="364"/>
    </location>
</feature>
<dbReference type="PANTHER" id="PTHR11003">
    <property type="entry name" value="POTASSIUM CHANNEL, SUBFAMILY K"/>
    <property type="match status" value="1"/>
</dbReference>
<evidence type="ECO:0000256" key="2">
    <source>
        <dbReference type="ARBA" id="ARBA00022448"/>
    </source>
</evidence>
<feature type="compositionally biased region" description="Low complexity" evidence="9">
    <location>
        <begin position="528"/>
        <end position="551"/>
    </location>
</feature>
<feature type="transmembrane region" description="Helical" evidence="10">
    <location>
        <begin position="49"/>
        <end position="73"/>
    </location>
</feature>
<evidence type="ECO:0000259" key="11">
    <source>
        <dbReference type="Pfam" id="PF07885"/>
    </source>
</evidence>
<evidence type="ECO:0000256" key="4">
    <source>
        <dbReference type="ARBA" id="ARBA00022989"/>
    </source>
</evidence>
<dbReference type="Pfam" id="PF07885">
    <property type="entry name" value="Ion_trans_2"/>
    <property type="match status" value="2"/>
</dbReference>
<evidence type="ECO:0000256" key="8">
    <source>
        <dbReference type="RuleBase" id="RU003857"/>
    </source>
</evidence>
<organism evidence="12 13">
    <name type="scientific">Parascedosporium putredinis</name>
    <dbReference type="NCBI Taxonomy" id="1442378"/>
    <lineage>
        <taxon>Eukaryota</taxon>
        <taxon>Fungi</taxon>
        <taxon>Dikarya</taxon>
        <taxon>Ascomycota</taxon>
        <taxon>Pezizomycotina</taxon>
        <taxon>Sordariomycetes</taxon>
        <taxon>Hypocreomycetidae</taxon>
        <taxon>Microascales</taxon>
        <taxon>Microascaceae</taxon>
        <taxon>Parascedosporium</taxon>
    </lineage>
</organism>
<keyword evidence="3 8" id="KW-0812">Transmembrane</keyword>
<evidence type="ECO:0000256" key="6">
    <source>
        <dbReference type="ARBA" id="ARBA00023136"/>
    </source>
</evidence>
<dbReference type="GO" id="GO:0022841">
    <property type="term" value="F:potassium ion leak channel activity"/>
    <property type="evidence" value="ECO:0007669"/>
    <property type="project" value="TreeGrafter"/>
</dbReference>
<keyword evidence="13" id="KW-1185">Reference proteome</keyword>
<dbReference type="InterPro" id="IPR013099">
    <property type="entry name" value="K_chnl_dom"/>
</dbReference>
<keyword evidence="2 8" id="KW-0813">Transport</keyword>
<sequence length="743" mass="84847">MYLHCTLVHTKWILERVNGLPGEHPSGLSESTDLNPLLEPTRWWFASSAFPLIAGCLGPVASALSICALAQPWQQYRPAGSHWKERHFLKNPKWYTNASLPLPSHEYNNANHSRPPRIFIVNLIQVIVALLANLALFLNMTRRLRFSIALPITIIGWYASAVCLCIITSIAHIYIKPTMPQDHVWSEAFGTASGPPQRTLMLQTIMFLLYLLLGALVFSKIEGWPYLDGVYWANITLFTIGFGDLVLNTHLARGLLIPYAFVGIISVALVIGSIRTLVLERGSRRVDARVTEKKRLKVLRRLTRRGLDDVLHPIRATAEFARREAEFKLMQMIRREARARRRWISLAFSLAPGLTLWLAGAAAFQQFEQPYQKWSYFDGFYFTFMSLTTLGYGDHTPVSNGGRSFFVFWALLALPTMTVLISNASDTVIKFIRIATLELGKKTILPGEHGFERDFEFILYKLSFHRLFRHKFNIRHHASNSEGFMGHLARFRDKYSVGGSQIDVGECLHCSDDLNTNGNDDAGGRSGRSGSDTNALRRPATPTPATASRPNLLRRRTSSSSALSEFTIPPRDPADYHYRLISAIAEVANDVKTDQEKHYTFRKWVEVRPRLGREGLKMWERKVERDARRRRRQRARDTKDGKDGEKEEQDRLDEEGDEEGDEDEDLEDTEGEDPDRWSWVGNHSPLMKGVSEGEWILERLMAKLKLELETARHCKRKRRQHRAHIVPPVRRRAPPRAEGRHGA</sequence>
<dbReference type="Gene3D" id="1.10.287.70">
    <property type="match status" value="2"/>
</dbReference>
<dbReference type="OrthoDB" id="297496at2759"/>
<dbReference type="GO" id="GO:0005886">
    <property type="term" value="C:plasma membrane"/>
    <property type="evidence" value="ECO:0007669"/>
    <property type="project" value="TreeGrafter"/>
</dbReference>
<dbReference type="AlphaFoldDB" id="A0A9P1HCS4"/>
<dbReference type="GO" id="GO:0030322">
    <property type="term" value="P:stabilization of membrane potential"/>
    <property type="evidence" value="ECO:0007669"/>
    <property type="project" value="TreeGrafter"/>
</dbReference>
<feature type="transmembrane region" description="Helical" evidence="10">
    <location>
        <begin position="150"/>
        <end position="175"/>
    </location>
</feature>
<evidence type="ECO:0000256" key="7">
    <source>
        <dbReference type="ARBA" id="ARBA00023303"/>
    </source>
</evidence>
<evidence type="ECO:0000313" key="12">
    <source>
        <dbReference type="EMBL" id="CAI4220006.1"/>
    </source>
</evidence>
<feature type="compositionally biased region" description="Acidic residues" evidence="9">
    <location>
        <begin position="650"/>
        <end position="673"/>
    </location>
</feature>
<evidence type="ECO:0000256" key="9">
    <source>
        <dbReference type="SAM" id="MobiDB-lite"/>
    </source>
</evidence>
<name>A0A9P1HCS4_9PEZI</name>
<gene>
    <name evidence="12" type="ORF">PPNO1_LOCUS9546</name>
</gene>
<feature type="domain" description="Potassium channel" evidence="11">
    <location>
        <begin position="205"/>
        <end position="278"/>
    </location>
</feature>
<dbReference type="Proteomes" id="UP000838763">
    <property type="component" value="Unassembled WGS sequence"/>
</dbReference>
<keyword evidence="4 10" id="KW-1133">Transmembrane helix</keyword>
<evidence type="ECO:0000256" key="5">
    <source>
        <dbReference type="ARBA" id="ARBA00023065"/>
    </source>
</evidence>
<evidence type="ECO:0000256" key="3">
    <source>
        <dbReference type="ARBA" id="ARBA00022692"/>
    </source>
</evidence>
<comment type="caution">
    <text evidence="12">The sequence shown here is derived from an EMBL/GenBank/DDBJ whole genome shotgun (WGS) entry which is preliminary data.</text>
</comment>
<dbReference type="GO" id="GO:0015271">
    <property type="term" value="F:outward rectifier potassium channel activity"/>
    <property type="evidence" value="ECO:0007669"/>
    <property type="project" value="TreeGrafter"/>
</dbReference>
<comment type="subcellular location">
    <subcellularLocation>
        <location evidence="1">Membrane</location>
        <topology evidence="1">Multi-pass membrane protein</topology>
    </subcellularLocation>
</comment>
<feature type="domain" description="Potassium channel" evidence="11">
    <location>
        <begin position="354"/>
        <end position="428"/>
    </location>
</feature>
<keyword evidence="7 8" id="KW-0407">Ion channel</keyword>
<feature type="transmembrane region" description="Helical" evidence="10">
    <location>
        <begin position="257"/>
        <end position="279"/>
    </location>
</feature>
<protein>
    <recommendedName>
        <fullName evidence="11">Potassium channel domain-containing protein</fullName>
    </recommendedName>
</protein>
<feature type="transmembrane region" description="Helical" evidence="10">
    <location>
        <begin position="118"/>
        <end position="138"/>
    </location>
</feature>
<dbReference type="SUPFAM" id="SSF81324">
    <property type="entry name" value="Voltage-gated potassium channels"/>
    <property type="match status" value="2"/>
</dbReference>
<keyword evidence="6 10" id="KW-0472">Membrane</keyword>
<dbReference type="PRINTS" id="PR01333">
    <property type="entry name" value="2POREKCHANEL"/>
</dbReference>
<comment type="similarity">
    <text evidence="8">Belongs to the two pore domain potassium channel (TC 1.A.1.8) family.</text>
</comment>
<keyword evidence="5 8" id="KW-0406">Ion transport</keyword>
<evidence type="ECO:0000313" key="13">
    <source>
        <dbReference type="Proteomes" id="UP000838763"/>
    </source>
</evidence>
<evidence type="ECO:0000256" key="10">
    <source>
        <dbReference type="SAM" id="Phobius"/>
    </source>
</evidence>
<feature type="region of interest" description="Disordered" evidence="9">
    <location>
        <begin position="623"/>
        <end position="684"/>
    </location>
</feature>
<feature type="region of interest" description="Disordered" evidence="9">
    <location>
        <begin position="515"/>
        <end position="572"/>
    </location>
</feature>
<reference evidence="12" key="1">
    <citation type="submission" date="2022-11" db="EMBL/GenBank/DDBJ databases">
        <authorList>
            <person name="Scott C."/>
            <person name="Bruce N."/>
        </authorList>
    </citation>
    <scope>NUCLEOTIDE SEQUENCE</scope>
</reference>
<dbReference type="PANTHER" id="PTHR11003:SF301">
    <property type="entry name" value="POTASSIUM CHANNEL PROTEIN"/>
    <property type="match status" value="1"/>
</dbReference>
<feature type="region of interest" description="Disordered" evidence="9">
    <location>
        <begin position="714"/>
        <end position="743"/>
    </location>
</feature>
<feature type="transmembrane region" description="Helical" evidence="10">
    <location>
        <begin position="200"/>
        <end position="218"/>
    </location>
</feature>
<feature type="compositionally biased region" description="Basic and acidic residues" evidence="9">
    <location>
        <begin position="635"/>
        <end position="649"/>
    </location>
</feature>
<proteinExistence type="inferred from homology"/>
<feature type="compositionally biased region" description="Basic residues" evidence="9">
    <location>
        <begin position="714"/>
        <end position="734"/>
    </location>
</feature>
<dbReference type="InterPro" id="IPR003280">
    <property type="entry name" value="2pore_dom_K_chnl"/>
</dbReference>
<feature type="transmembrane region" description="Helical" evidence="10">
    <location>
        <begin position="376"/>
        <end position="393"/>
    </location>
</feature>
<accession>A0A9P1HCS4</accession>